<dbReference type="InterPro" id="IPR050465">
    <property type="entry name" value="UPF0194_transport"/>
</dbReference>
<dbReference type="AlphaFoldDB" id="A0A4R6YQW5"/>
<evidence type="ECO:0000256" key="2">
    <source>
        <dbReference type="ARBA" id="ARBA00023054"/>
    </source>
</evidence>
<dbReference type="OrthoDB" id="8558741at2"/>
<dbReference type="Pfam" id="PF25881">
    <property type="entry name" value="HH_YBHG"/>
    <property type="match status" value="1"/>
</dbReference>
<feature type="signal peptide" evidence="4">
    <location>
        <begin position="1"/>
        <end position="24"/>
    </location>
</feature>
<name>A0A4R6YQW5_9GAMM</name>
<feature type="domain" description="YbhG-like alpha-helical hairpin" evidence="5">
    <location>
        <begin position="68"/>
        <end position="188"/>
    </location>
</feature>
<comment type="subcellular location">
    <subcellularLocation>
        <location evidence="1">Cell envelope</location>
    </subcellularLocation>
</comment>
<reference evidence="6 7" key="1">
    <citation type="submission" date="2019-03" db="EMBL/GenBank/DDBJ databases">
        <title>Genomic Encyclopedia of Type Strains, Phase IV (KMG-IV): sequencing the most valuable type-strain genomes for metagenomic binning, comparative biology and taxonomic classification.</title>
        <authorList>
            <person name="Goeker M."/>
        </authorList>
    </citation>
    <scope>NUCLEOTIDE SEQUENCE [LARGE SCALE GENOMIC DNA]</scope>
    <source>
        <strain evidence="6 7">DSM 21667</strain>
    </source>
</reference>
<dbReference type="Gene3D" id="1.10.287.470">
    <property type="entry name" value="Helix hairpin bin"/>
    <property type="match status" value="2"/>
</dbReference>
<evidence type="ECO:0000259" key="5">
    <source>
        <dbReference type="Pfam" id="PF25881"/>
    </source>
</evidence>
<dbReference type="InterPro" id="IPR059052">
    <property type="entry name" value="HH_YbhG-like"/>
</dbReference>
<evidence type="ECO:0000313" key="6">
    <source>
        <dbReference type="EMBL" id="TDR40382.1"/>
    </source>
</evidence>
<dbReference type="RefSeq" id="WP_133820333.1">
    <property type="nucleotide sequence ID" value="NZ_SNZH01000013.1"/>
</dbReference>
<evidence type="ECO:0000256" key="1">
    <source>
        <dbReference type="ARBA" id="ARBA00004196"/>
    </source>
</evidence>
<protein>
    <submittedName>
        <fullName evidence="6">HlyD family secretion protein</fullName>
    </submittedName>
</protein>
<sequence>MSTLRLFFILSFAALLGACNRSNAPPPLLGTLEWDRIAVQAEAAEPVIAIAVKEGDRVEAGALLLQLDPRRSDAQLAQAQAELVRSQAAQAELQHGARSETLAASRADLARAEVSRSDAQRERERAAEIRRQGLIAQAELDRRDTALKSARAEVAAAQAHVLELTNGTRPEQLDQADASVAAAQAKVDELRLTRERLDVRAPQAGRADALPYKLGDQPARGASVVSLLCGTAPYARLFVPAPRRSALQPGQVLTVQIAGIAQPYSAHVRAVRSEASFTPYYALSGDDANRLSYRAELLLDGCAGSDCSQAIALQDLPAGLPLSAEVQGHGQ</sequence>
<dbReference type="EMBL" id="SNZH01000013">
    <property type="protein sequence ID" value="TDR40382.1"/>
    <property type="molecule type" value="Genomic_DNA"/>
</dbReference>
<keyword evidence="7" id="KW-1185">Reference proteome</keyword>
<dbReference type="PROSITE" id="PS51257">
    <property type="entry name" value="PROKAR_LIPOPROTEIN"/>
    <property type="match status" value="1"/>
</dbReference>
<dbReference type="Proteomes" id="UP000295293">
    <property type="component" value="Unassembled WGS sequence"/>
</dbReference>
<evidence type="ECO:0000256" key="3">
    <source>
        <dbReference type="SAM" id="Coils"/>
    </source>
</evidence>
<proteinExistence type="predicted"/>
<evidence type="ECO:0000256" key="4">
    <source>
        <dbReference type="SAM" id="SignalP"/>
    </source>
</evidence>
<keyword evidence="4" id="KW-0732">Signal</keyword>
<organism evidence="6 7">
    <name type="scientific">Tahibacter aquaticus</name>
    <dbReference type="NCBI Taxonomy" id="520092"/>
    <lineage>
        <taxon>Bacteria</taxon>
        <taxon>Pseudomonadati</taxon>
        <taxon>Pseudomonadota</taxon>
        <taxon>Gammaproteobacteria</taxon>
        <taxon>Lysobacterales</taxon>
        <taxon>Rhodanobacteraceae</taxon>
        <taxon>Tahibacter</taxon>
    </lineage>
</organism>
<accession>A0A4R6YQW5</accession>
<dbReference type="SUPFAM" id="SSF111369">
    <property type="entry name" value="HlyD-like secretion proteins"/>
    <property type="match status" value="2"/>
</dbReference>
<gene>
    <name evidence="6" type="ORF">DFR29_11382</name>
</gene>
<dbReference type="PANTHER" id="PTHR32347:SF29">
    <property type="entry name" value="UPF0194 MEMBRANE PROTEIN YBHG"/>
    <property type="match status" value="1"/>
</dbReference>
<feature type="coiled-coil region" evidence="3">
    <location>
        <begin position="74"/>
        <end position="129"/>
    </location>
</feature>
<comment type="caution">
    <text evidence="6">The sequence shown here is derived from an EMBL/GenBank/DDBJ whole genome shotgun (WGS) entry which is preliminary data.</text>
</comment>
<evidence type="ECO:0000313" key="7">
    <source>
        <dbReference type="Proteomes" id="UP000295293"/>
    </source>
</evidence>
<dbReference type="GO" id="GO:0030313">
    <property type="term" value="C:cell envelope"/>
    <property type="evidence" value="ECO:0007669"/>
    <property type="project" value="UniProtKB-SubCell"/>
</dbReference>
<feature type="coiled-coil region" evidence="3">
    <location>
        <begin position="173"/>
        <end position="200"/>
    </location>
</feature>
<dbReference type="Gene3D" id="2.40.50.100">
    <property type="match status" value="1"/>
</dbReference>
<keyword evidence="2 3" id="KW-0175">Coiled coil</keyword>
<dbReference type="PANTHER" id="PTHR32347">
    <property type="entry name" value="EFFLUX SYSTEM COMPONENT YKNX-RELATED"/>
    <property type="match status" value="1"/>
</dbReference>
<feature type="chain" id="PRO_5020351676" evidence="4">
    <location>
        <begin position="25"/>
        <end position="331"/>
    </location>
</feature>